<feature type="compositionally biased region" description="Polar residues" evidence="2">
    <location>
        <begin position="406"/>
        <end position="419"/>
    </location>
</feature>
<feature type="compositionally biased region" description="Basic and acidic residues" evidence="2">
    <location>
        <begin position="459"/>
        <end position="471"/>
    </location>
</feature>
<feature type="domain" description="CCDC174 alpha/beta GRSR" evidence="3">
    <location>
        <begin position="145"/>
        <end position="173"/>
    </location>
</feature>
<feature type="compositionally biased region" description="Basic and acidic residues" evidence="2">
    <location>
        <begin position="243"/>
        <end position="255"/>
    </location>
</feature>
<reference evidence="4" key="1">
    <citation type="submission" date="2020-04" db="EMBL/GenBank/DDBJ databases">
        <authorList>
            <person name="Neveu A P."/>
        </authorList>
    </citation>
    <scope>NUCLEOTIDE SEQUENCE</scope>
    <source>
        <tissue evidence="4">Whole embryo</tissue>
    </source>
</reference>
<organism evidence="4">
    <name type="scientific">Phallusia mammillata</name>
    <dbReference type="NCBI Taxonomy" id="59560"/>
    <lineage>
        <taxon>Eukaryota</taxon>
        <taxon>Metazoa</taxon>
        <taxon>Chordata</taxon>
        <taxon>Tunicata</taxon>
        <taxon>Ascidiacea</taxon>
        <taxon>Phlebobranchia</taxon>
        <taxon>Ascidiidae</taxon>
        <taxon>Phallusia</taxon>
    </lineage>
</organism>
<feature type="region of interest" description="Disordered" evidence="2">
    <location>
        <begin position="459"/>
        <end position="501"/>
    </location>
</feature>
<dbReference type="EMBL" id="LR783654">
    <property type="protein sequence ID" value="CAB3228282.1"/>
    <property type="molecule type" value="mRNA"/>
</dbReference>
<evidence type="ECO:0000256" key="2">
    <source>
        <dbReference type="SAM" id="MobiDB-lite"/>
    </source>
</evidence>
<feature type="region of interest" description="Disordered" evidence="2">
    <location>
        <begin position="243"/>
        <end position="267"/>
    </location>
</feature>
<evidence type="ECO:0000256" key="1">
    <source>
        <dbReference type="ARBA" id="ARBA00023054"/>
    </source>
</evidence>
<sequence>MLNLKAELLKKKQDFEKEKNKTDKTYITSKDKIVITKKPLPWNKKNSGVEKRNERDQELEEEQVDKLSKVQSILEAKAKMYDKMTSGNVIPDEETSQLFLVDFEQKAIDSWRKKREAGDNISKPEVNVKVINEVKETINDAKSQWVDYVDALGRTRTCLKEDLHKFQKMDEKLAPAEHQTSTRDLMSDDMRREEERRKWEEEAQEEVEAGPVHFENVRFGEKRELGVGYYAFSQEAEKRKEQLQRLNKAREDTVKQKQANLAKKQKEKIALQARLEKVRQRRIKQLQIQGKDIPASLLEPVKLEEEEKEETKEIKEEEQKIESEKPEPKLPYKLREWDKDKETIWAPAAPPKVPKSWKDPREERLDEFAPPSSYFNERNARKRPLSDATDTSKYPKPDHEPHDKQSFAQPQSSTSSTLPNPDEIRIQRLMDEITVKHTKKAGLDSKKAEPVAKEVKVEVKPDISDTKEPELKPFVPPSKPISISVKSKPSTKLTSKSALSD</sequence>
<evidence type="ECO:0000313" key="4">
    <source>
        <dbReference type="EMBL" id="CAB3228282.1"/>
    </source>
</evidence>
<name>A0A6F9D932_9ASCI</name>
<dbReference type="AlphaFoldDB" id="A0A6F9D932"/>
<dbReference type="PANTHER" id="PTHR15885">
    <property type="entry name" value="COILED-COIL DOMAIN-CONTAINING PROTEIN 174"/>
    <property type="match status" value="1"/>
</dbReference>
<feature type="region of interest" description="Disordered" evidence="2">
    <location>
        <begin position="39"/>
        <end position="62"/>
    </location>
</feature>
<feature type="compositionally biased region" description="Basic and acidic residues" evidence="2">
    <location>
        <begin position="301"/>
        <end position="343"/>
    </location>
</feature>
<protein>
    <submittedName>
        <fullName evidence="4">Coiled-coil domain-containing protein 174-like</fullName>
    </submittedName>
</protein>
<dbReference type="InterPro" id="IPR025066">
    <property type="entry name" value="CCDC174-like"/>
</dbReference>
<proteinExistence type="evidence at transcript level"/>
<dbReference type="PANTHER" id="PTHR15885:SF1">
    <property type="entry name" value="COILED-COIL DOMAIN-CONTAINING PROTEIN 174"/>
    <property type="match status" value="1"/>
</dbReference>
<evidence type="ECO:0000259" key="3">
    <source>
        <dbReference type="Pfam" id="PF25449"/>
    </source>
</evidence>
<accession>A0A6F9D932</accession>
<keyword evidence="1" id="KW-0175">Coiled coil</keyword>
<feature type="compositionally biased region" description="Basic and acidic residues" evidence="2">
    <location>
        <begin position="47"/>
        <end position="56"/>
    </location>
</feature>
<feature type="compositionally biased region" description="Low complexity" evidence="2">
    <location>
        <begin position="480"/>
        <end position="501"/>
    </location>
</feature>
<dbReference type="GO" id="GO:0005634">
    <property type="term" value="C:nucleus"/>
    <property type="evidence" value="ECO:0007669"/>
    <property type="project" value="TreeGrafter"/>
</dbReference>
<dbReference type="Pfam" id="PF25449">
    <property type="entry name" value="CCDC174_GRSR"/>
    <property type="match status" value="1"/>
</dbReference>
<gene>
    <name evidence="4" type="primary">Ccdc174</name>
</gene>
<feature type="compositionally biased region" description="Basic and acidic residues" evidence="2">
    <location>
        <begin position="393"/>
        <end position="405"/>
    </location>
</feature>
<dbReference type="InterPro" id="IPR057464">
    <property type="entry name" value="CCDC174_GRSR"/>
</dbReference>
<dbReference type="Pfam" id="PF13300">
    <property type="entry name" value="DUF4078"/>
    <property type="match status" value="1"/>
</dbReference>
<feature type="region of interest" description="Disordered" evidence="2">
    <location>
        <begin position="294"/>
        <end position="425"/>
    </location>
</feature>
<feature type="compositionally biased region" description="Basic and acidic residues" evidence="2">
    <location>
        <begin position="356"/>
        <end position="367"/>
    </location>
</feature>